<evidence type="ECO:0000256" key="1">
    <source>
        <dbReference type="SAM" id="SignalP"/>
    </source>
</evidence>
<dbReference type="eggNOG" id="COG4461">
    <property type="taxonomic scope" value="Bacteria"/>
</dbReference>
<reference evidence="3 4" key="1">
    <citation type="submission" date="2015-05" db="EMBL/GenBank/DDBJ databases">
        <title>Genome sequences of Pluralibacter gergoviae.</title>
        <authorList>
            <person name="Greninger A.L."/>
            <person name="Miller S."/>
        </authorList>
    </citation>
    <scope>NUCLEOTIDE SEQUENCE [LARGE SCALE GENOMIC DNA]</scope>
    <source>
        <strain evidence="3 4">JS81F13</strain>
    </source>
</reference>
<organism evidence="3 4">
    <name type="scientific">Pluralibacter gergoviae</name>
    <name type="common">Enterobacter gergoviae</name>
    <dbReference type="NCBI Taxonomy" id="61647"/>
    <lineage>
        <taxon>Bacteria</taxon>
        <taxon>Pseudomonadati</taxon>
        <taxon>Pseudomonadota</taxon>
        <taxon>Gammaproteobacteria</taxon>
        <taxon>Enterobacterales</taxon>
        <taxon>Enterobacteriaceae</taxon>
        <taxon>Pluralibacter</taxon>
    </lineage>
</organism>
<dbReference type="PATRIC" id="fig|61647.15.peg.3108"/>
<dbReference type="Gene3D" id="1.20.1270.180">
    <property type="match status" value="1"/>
</dbReference>
<dbReference type="PANTHER" id="PTHR37549">
    <property type="entry name" value="LIPOPROTEIN LPRI"/>
    <property type="match status" value="1"/>
</dbReference>
<feature type="chain" id="PRO_5005262546" evidence="1">
    <location>
        <begin position="19"/>
        <end position="109"/>
    </location>
</feature>
<gene>
    <name evidence="3" type="ORF">ABW06_03890</name>
</gene>
<evidence type="ECO:0000259" key="2">
    <source>
        <dbReference type="Pfam" id="PF07007"/>
    </source>
</evidence>
<dbReference type="Pfam" id="PF07007">
    <property type="entry name" value="LprI"/>
    <property type="match status" value="1"/>
</dbReference>
<dbReference type="InterPro" id="IPR009739">
    <property type="entry name" value="LprI-like_N"/>
</dbReference>
<name>A0A0J5L7U8_PLUGE</name>
<dbReference type="Proteomes" id="UP000036196">
    <property type="component" value="Unassembled WGS sequence"/>
</dbReference>
<feature type="signal peptide" evidence="1">
    <location>
        <begin position="1"/>
        <end position="18"/>
    </location>
</feature>
<accession>A0A0J5L7U8</accession>
<proteinExistence type="predicted"/>
<dbReference type="GO" id="GO:0005576">
    <property type="term" value="C:extracellular region"/>
    <property type="evidence" value="ECO:0007669"/>
    <property type="project" value="TreeGrafter"/>
</dbReference>
<evidence type="ECO:0000313" key="4">
    <source>
        <dbReference type="Proteomes" id="UP000036196"/>
    </source>
</evidence>
<protein>
    <submittedName>
        <fullName evidence="3">Periplasmic protein</fullName>
    </submittedName>
</protein>
<sequence>MKRYFAILALLAPLAAGAASFDCAKASAPDEKAICAHLALNDKDVEMATKYQFLKGLFAMGARGALQDSQQAWLKTRRQCAGGVSCLNRAYDQRLRELDKVYAGINKPL</sequence>
<feature type="domain" description="Lysozyme inhibitor LprI-like N-terminal" evidence="2">
    <location>
        <begin position="23"/>
        <end position="98"/>
    </location>
</feature>
<keyword evidence="4" id="KW-1185">Reference proteome</keyword>
<dbReference type="InterPro" id="IPR052755">
    <property type="entry name" value="Lysozyme_Inhibitor_LprI"/>
</dbReference>
<comment type="caution">
    <text evidence="3">The sequence shown here is derived from an EMBL/GenBank/DDBJ whole genome shotgun (WGS) entry which is preliminary data.</text>
</comment>
<dbReference type="InterPro" id="IPR017160">
    <property type="entry name" value="UCP037256"/>
</dbReference>
<dbReference type="RefSeq" id="WP_048278239.1">
    <property type="nucleotide sequence ID" value="NZ_LDZF01000003.1"/>
</dbReference>
<evidence type="ECO:0000313" key="3">
    <source>
        <dbReference type="EMBL" id="KMK15758.1"/>
    </source>
</evidence>
<dbReference type="AlphaFoldDB" id="A0A0J5L7U8"/>
<keyword evidence="1" id="KW-0732">Signal</keyword>
<dbReference type="PIRSF" id="PIRSF037256">
    <property type="entry name" value="UCP037256"/>
    <property type="match status" value="1"/>
</dbReference>
<dbReference type="PANTHER" id="PTHR37549:SF1">
    <property type="entry name" value="LIPOPROTEIN LPRI"/>
    <property type="match status" value="1"/>
</dbReference>
<dbReference type="EMBL" id="LDZF01000003">
    <property type="protein sequence ID" value="KMK15758.1"/>
    <property type="molecule type" value="Genomic_DNA"/>
</dbReference>
<dbReference type="STRING" id="61647.LG71_18705"/>